<keyword evidence="6 7" id="KW-0624">Polysaccharide degradation</keyword>
<dbReference type="PROSITE" id="PS51760">
    <property type="entry name" value="GH10_2"/>
    <property type="match status" value="1"/>
</dbReference>
<evidence type="ECO:0000256" key="8">
    <source>
        <dbReference type="SAM" id="SignalP"/>
    </source>
</evidence>
<feature type="domain" description="GH10" evidence="9">
    <location>
        <begin position="44"/>
        <end position="329"/>
    </location>
</feature>
<evidence type="ECO:0000313" key="11">
    <source>
        <dbReference type="Proteomes" id="UP000766486"/>
    </source>
</evidence>
<evidence type="ECO:0000256" key="5">
    <source>
        <dbReference type="ARBA" id="ARBA00023295"/>
    </source>
</evidence>
<evidence type="ECO:0000256" key="1">
    <source>
        <dbReference type="ARBA" id="ARBA00007495"/>
    </source>
</evidence>
<keyword evidence="4 7" id="KW-0119">Carbohydrate metabolism</keyword>
<evidence type="ECO:0000313" key="10">
    <source>
        <dbReference type="EMBL" id="VUC26701.1"/>
    </source>
</evidence>
<evidence type="ECO:0000259" key="9">
    <source>
        <dbReference type="PROSITE" id="PS51760"/>
    </source>
</evidence>
<evidence type="ECO:0000256" key="2">
    <source>
        <dbReference type="ARBA" id="ARBA00022729"/>
    </source>
</evidence>
<evidence type="ECO:0000256" key="6">
    <source>
        <dbReference type="ARBA" id="ARBA00023326"/>
    </source>
</evidence>
<dbReference type="SMART" id="SM00633">
    <property type="entry name" value="Glyco_10"/>
    <property type="match status" value="1"/>
</dbReference>
<proteinExistence type="inferred from homology"/>
<sequence>MKLSLALLFGTLSAAFPVDSIEIDDELALRRINITERVPDLEERQASASINQLIKNRGKGYFGTATDRGLLQRDKNAAIINANFGQVTPENSMKWQSLNPSQGQYNWGDADYLVDFAQQNGKSIRGHTLVWHSQLPQWVANINNADTLRQVIRTHVSTVVGRYKGKIRAWDVVNEIFNEDGTLRSSVFSRLLGEEFVSIAFRAAREADPSCRLYINDYNLDRSGVSKVNLMRYYVDKWISEGVPIDGIGTQTHLSAGGGAAVQGALQQLATAAVTEVAITELDIANAPTSDYNAVVQGCLNTPKCYGITLWGISDKASSPQSDWIWINA</sequence>
<evidence type="ECO:0000256" key="3">
    <source>
        <dbReference type="ARBA" id="ARBA00022801"/>
    </source>
</evidence>
<accession>A0ABY6U8R6</accession>
<dbReference type="InterPro" id="IPR017853">
    <property type="entry name" value="GH"/>
</dbReference>
<dbReference type="SUPFAM" id="SSF51445">
    <property type="entry name" value="(Trans)glycosidases"/>
    <property type="match status" value="1"/>
</dbReference>
<keyword evidence="3 7" id="KW-0378">Hydrolase</keyword>
<comment type="catalytic activity">
    <reaction evidence="7">
        <text>Endohydrolysis of (1-&gt;4)-beta-D-xylosidic linkages in xylans.</text>
        <dbReference type="EC" id="3.2.1.8"/>
    </reaction>
</comment>
<dbReference type="EC" id="3.2.1.8" evidence="7"/>
<keyword evidence="5 7" id="KW-0326">Glycosidase</keyword>
<dbReference type="PRINTS" id="PR00134">
    <property type="entry name" value="GLHYDRLASE10"/>
</dbReference>
<dbReference type="EMBL" id="CABFNS010000755">
    <property type="protein sequence ID" value="VUC26701.1"/>
    <property type="molecule type" value="Genomic_DNA"/>
</dbReference>
<keyword evidence="11" id="KW-1185">Reference proteome</keyword>
<comment type="caution">
    <text evidence="10">The sequence shown here is derived from an EMBL/GenBank/DDBJ whole genome shotgun (WGS) entry which is preliminary data.</text>
</comment>
<keyword evidence="2 8" id="KW-0732">Signal</keyword>
<dbReference type="Gene3D" id="3.20.20.80">
    <property type="entry name" value="Glycosidases"/>
    <property type="match status" value="1"/>
</dbReference>
<organism evidence="10 11">
    <name type="scientific">Bionectria ochroleuca</name>
    <name type="common">Gliocladium roseum</name>
    <dbReference type="NCBI Taxonomy" id="29856"/>
    <lineage>
        <taxon>Eukaryota</taxon>
        <taxon>Fungi</taxon>
        <taxon>Dikarya</taxon>
        <taxon>Ascomycota</taxon>
        <taxon>Pezizomycotina</taxon>
        <taxon>Sordariomycetes</taxon>
        <taxon>Hypocreomycetidae</taxon>
        <taxon>Hypocreales</taxon>
        <taxon>Bionectriaceae</taxon>
        <taxon>Clonostachys</taxon>
    </lineage>
</organism>
<feature type="chain" id="PRO_5045386666" description="Beta-xylanase" evidence="8">
    <location>
        <begin position="21"/>
        <end position="329"/>
    </location>
</feature>
<dbReference type="InterPro" id="IPR044846">
    <property type="entry name" value="GH10"/>
</dbReference>
<reference evidence="10 11" key="1">
    <citation type="submission" date="2019-06" db="EMBL/GenBank/DDBJ databases">
        <authorList>
            <person name="Broberg M."/>
        </authorList>
    </citation>
    <scope>NUCLEOTIDE SEQUENCE [LARGE SCALE GENOMIC DNA]</scope>
</reference>
<dbReference type="InterPro" id="IPR001000">
    <property type="entry name" value="GH10_dom"/>
</dbReference>
<name>A0ABY6U8R6_BIOOC</name>
<feature type="signal peptide" evidence="8">
    <location>
        <begin position="1"/>
        <end position="20"/>
    </location>
</feature>
<comment type="similarity">
    <text evidence="1 7">Belongs to the glycosyl hydrolase 10 (cellulase F) family.</text>
</comment>
<gene>
    <name evidence="10" type="ORF">CLO192961_LOCUS194051</name>
</gene>
<dbReference type="Pfam" id="PF00331">
    <property type="entry name" value="Glyco_hydro_10"/>
    <property type="match status" value="1"/>
</dbReference>
<dbReference type="Proteomes" id="UP000766486">
    <property type="component" value="Unassembled WGS sequence"/>
</dbReference>
<evidence type="ECO:0000256" key="7">
    <source>
        <dbReference type="RuleBase" id="RU361174"/>
    </source>
</evidence>
<protein>
    <recommendedName>
        <fullName evidence="7">Beta-xylanase</fullName>
        <ecNumber evidence="7">3.2.1.8</ecNumber>
    </recommendedName>
</protein>
<dbReference type="PANTHER" id="PTHR31490">
    <property type="entry name" value="GLYCOSYL HYDROLASE"/>
    <property type="match status" value="1"/>
</dbReference>
<dbReference type="PANTHER" id="PTHR31490:SF76">
    <property type="entry name" value="ENDO-1,4-BETA-XYLANASE C"/>
    <property type="match status" value="1"/>
</dbReference>
<evidence type="ECO:0000256" key="4">
    <source>
        <dbReference type="ARBA" id="ARBA00023277"/>
    </source>
</evidence>